<keyword evidence="9" id="KW-0687">Ribonucleoprotein</keyword>
<evidence type="ECO:0000256" key="2">
    <source>
        <dbReference type="ARBA" id="ARBA00022723"/>
    </source>
</evidence>
<evidence type="ECO:0000256" key="7">
    <source>
        <dbReference type="RuleBase" id="RU361152"/>
    </source>
</evidence>
<dbReference type="Proteomes" id="UP000517916">
    <property type="component" value="Unassembled WGS sequence"/>
</dbReference>
<dbReference type="PANTHER" id="PTHR32092">
    <property type="entry name" value="6-PHOSPHO-BETA-GLUCOSIDASE-RELATED"/>
    <property type="match status" value="1"/>
</dbReference>
<dbReference type="RefSeq" id="WP_025357007.1">
    <property type="nucleotide sequence ID" value="NZ_BAAABQ010000023.1"/>
</dbReference>
<proteinExistence type="inferred from homology"/>
<keyword evidence="10" id="KW-1185">Reference proteome</keyword>
<dbReference type="SUPFAM" id="SSF51735">
    <property type="entry name" value="NAD(P)-binding Rossmann-fold domains"/>
    <property type="match status" value="1"/>
</dbReference>
<organism evidence="9 10">
    <name type="scientific">Kutzneria viridogrisea</name>
    <dbReference type="NCBI Taxonomy" id="47990"/>
    <lineage>
        <taxon>Bacteria</taxon>
        <taxon>Bacillati</taxon>
        <taxon>Actinomycetota</taxon>
        <taxon>Actinomycetes</taxon>
        <taxon>Pseudonocardiales</taxon>
        <taxon>Pseudonocardiaceae</taxon>
        <taxon>Kutzneria</taxon>
    </lineage>
</organism>
<keyword evidence="3 7" id="KW-0378">Hydrolase</keyword>
<dbReference type="GO" id="GO:0005840">
    <property type="term" value="C:ribosome"/>
    <property type="evidence" value="ECO:0007669"/>
    <property type="project" value="UniProtKB-KW"/>
</dbReference>
<dbReference type="Gene3D" id="3.90.110.10">
    <property type="entry name" value="Lactate dehydrogenase/glycoside hydrolase, family 4, C-terminal"/>
    <property type="match status" value="1"/>
</dbReference>
<dbReference type="PRINTS" id="PR00732">
    <property type="entry name" value="GLHYDRLASE4"/>
</dbReference>
<dbReference type="GO" id="GO:0004557">
    <property type="term" value="F:alpha-galactosidase activity"/>
    <property type="evidence" value="ECO:0007669"/>
    <property type="project" value="UniProtKB-EC"/>
</dbReference>
<accession>A0ABR6BLW7</accession>
<evidence type="ECO:0000313" key="10">
    <source>
        <dbReference type="Proteomes" id="UP000517916"/>
    </source>
</evidence>
<evidence type="ECO:0000259" key="8">
    <source>
        <dbReference type="Pfam" id="PF11975"/>
    </source>
</evidence>
<keyword evidence="5" id="KW-0464">Manganese</keyword>
<dbReference type="Pfam" id="PF11975">
    <property type="entry name" value="Glyco_hydro_4C"/>
    <property type="match status" value="1"/>
</dbReference>
<dbReference type="InterPro" id="IPR001088">
    <property type="entry name" value="Glyco_hydro_4"/>
</dbReference>
<dbReference type="SUPFAM" id="SSF56327">
    <property type="entry name" value="LDH C-terminal domain-like"/>
    <property type="match status" value="1"/>
</dbReference>
<sequence>MAKVAFIGAGGAPLTRALLADLLGQPELADLTLALHDPDHERLETVEALARWTAAQAGVTPKITAHTDQRPALDGADYVVNTTEVGGHEAAALDYRLPASYGVRQTHADTLGVGGVFRALRAIPVIRELTEDMAQLCPDAWLLNHAAPLPMLTWAVSVLSPHTKVIGLSRAVPDTVDRLARLAGVPADQVGFLAAGAGGQSFVLRLEHAGTDLHPRLDEALARSPELAHSVRVEMYRRLGHFPTADSQRSAEYVPWFLHDDEAIRTFRLRPGAALVAAERELADYRQTRSVLFGGEVVPLPAQQNPGAPTEFATRFVHAMQTGRPRALYGLVRNTGLIGNLPEDACVEVPCLVDGSGAHPMPVGGVPPQLAALNRAVLSVCELTVLAAVEGRRDHVHHALLADPNTAATLSPRDIHRLCDAMISAHGALMPDWVRAPGWLC</sequence>
<comment type="caution">
    <text evidence="9">The sequence shown here is derived from an EMBL/GenBank/DDBJ whole genome shotgun (WGS) entry which is preliminary data.</text>
</comment>
<evidence type="ECO:0000256" key="4">
    <source>
        <dbReference type="ARBA" id="ARBA00023027"/>
    </source>
</evidence>
<evidence type="ECO:0000256" key="6">
    <source>
        <dbReference type="ARBA" id="ARBA00023295"/>
    </source>
</evidence>
<dbReference type="Pfam" id="PF02056">
    <property type="entry name" value="Glyco_hydro_4"/>
    <property type="match status" value="1"/>
</dbReference>
<protein>
    <submittedName>
        <fullName evidence="9">Alpha-galactosidase</fullName>
        <ecNumber evidence="9">3.2.1.22</ecNumber>
    </submittedName>
</protein>
<dbReference type="InterPro" id="IPR022616">
    <property type="entry name" value="Glyco_hydro_4_C"/>
</dbReference>
<name>A0ABR6BLW7_9PSEU</name>
<gene>
    <name evidence="9" type="ORF">BC739_005107</name>
</gene>
<dbReference type="EMBL" id="JACJID010000004">
    <property type="protein sequence ID" value="MBA8927890.1"/>
    <property type="molecule type" value="Genomic_DNA"/>
</dbReference>
<comment type="cofactor">
    <cofactor evidence="7">
        <name>NAD(+)</name>
        <dbReference type="ChEBI" id="CHEBI:57540"/>
    </cofactor>
    <text evidence="7">Binds 1 NAD(+) per subunit.</text>
</comment>
<keyword evidence="2" id="KW-0479">Metal-binding</keyword>
<comment type="similarity">
    <text evidence="1 7">Belongs to the glycosyl hydrolase 4 family.</text>
</comment>
<evidence type="ECO:0000256" key="3">
    <source>
        <dbReference type="ARBA" id="ARBA00022801"/>
    </source>
</evidence>
<evidence type="ECO:0000256" key="1">
    <source>
        <dbReference type="ARBA" id="ARBA00010141"/>
    </source>
</evidence>
<dbReference type="EC" id="3.2.1.22" evidence="9"/>
<evidence type="ECO:0000313" key="9">
    <source>
        <dbReference type="EMBL" id="MBA8927890.1"/>
    </source>
</evidence>
<feature type="domain" description="Glycosyl hydrolase family 4 C-terminal" evidence="8">
    <location>
        <begin position="201"/>
        <end position="406"/>
    </location>
</feature>
<dbReference type="PANTHER" id="PTHR32092:SF6">
    <property type="entry name" value="ALPHA-GALACTOSIDASE"/>
    <property type="match status" value="1"/>
</dbReference>
<dbReference type="InterPro" id="IPR036291">
    <property type="entry name" value="NAD(P)-bd_dom_sf"/>
</dbReference>
<dbReference type="InterPro" id="IPR015955">
    <property type="entry name" value="Lactate_DH/Glyco_Ohase_4_C"/>
</dbReference>
<evidence type="ECO:0000256" key="5">
    <source>
        <dbReference type="ARBA" id="ARBA00023211"/>
    </source>
</evidence>
<keyword evidence="9" id="KW-0689">Ribosomal protein</keyword>
<reference evidence="9 10" key="1">
    <citation type="submission" date="2020-08" db="EMBL/GenBank/DDBJ databases">
        <title>Genomic Encyclopedia of Archaeal and Bacterial Type Strains, Phase II (KMG-II): from individual species to whole genera.</title>
        <authorList>
            <person name="Goeker M."/>
        </authorList>
    </citation>
    <scope>NUCLEOTIDE SEQUENCE [LARGE SCALE GENOMIC DNA]</scope>
    <source>
        <strain evidence="9 10">DSM 43850</strain>
    </source>
</reference>
<dbReference type="Gene3D" id="3.40.50.720">
    <property type="entry name" value="NAD(P)-binding Rossmann-like Domain"/>
    <property type="match status" value="1"/>
</dbReference>
<keyword evidence="6 7" id="KW-0326">Glycosidase</keyword>
<keyword evidence="4 7" id="KW-0520">NAD</keyword>